<organism evidence="2">
    <name type="scientific">marine sediment metagenome</name>
    <dbReference type="NCBI Taxonomy" id="412755"/>
    <lineage>
        <taxon>unclassified sequences</taxon>
        <taxon>metagenomes</taxon>
        <taxon>ecological metagenomes</taxon>
    </lineage>
</organism>
<dbReference type="PRINTS" id="PR00081">
    <property type="entry name" value="GDHRDH"/>
</dbReference>
<dbReference type="EMBL" id="BARS01027398">
    <property type="protein sequence ID" value="GAG11486.1"/>
    <property type="molecule type" value="Genomic_DNA"/>
</dbReference>
<comment type="similarity">
    <text evidence="1">Belongs to the short-chain dehydrogenases/reductases (SDR) family.</text>
</comment>
<dbReference type="Gene3D" id="3.40.50.720">
    <property type="entry name" value="NAD(P)-binding Rossmann-like Domain"/>
    <property type="match status" value="1"/>
</dbReference>
<name>X0WFL4_9ZZZZ</name>
<dbReference type="SUPFAM" id="SSF51735">
    <property type="entry name" value="NAD(P)-binding Rossmann-fold domains"/>
    <property type="match status" value="1"/>
</dbReference>
<dbReference type="InterPro" id="IPR036291">
    <property type="entry name" value="NAD(P)-bd_dom_sf"/>
</dbReference>
<dbReference type="InterPro" id="IPR050259">
    <property type="entry name" value="SDR"/>
</dbReference>
<evidence type="ECO:0008006" key="3">
    <source>
        <dbReference type="Google" id="ProtNLM"/>
    </source>
</evidence>
<accession>X0WFL4</accession>
<dbReference type="PRINTS" id="PR00080">
    <property type="entry name" value="SDRFAMILY"/>
</dbReference>
<evidence type="ECO:0000313" key="2">
    <source>
        <dbReference type="EMBL" id="GAG11486.1"/>
    </source>
</evidence>
<sequence>AICARGLESLNETANFIEKSTNSKVLVIQANLSKVEDIQKVVDETIKTFDRIDILVNNSGGPPPGNFFDFSDQDWKDSFDLILLYVIRMCRLVIPYMKAQKWGRIINLTSITVKEPAENLILSNVFRVGVVSFAKTLSRELIEHNTTINNVCPGAFKTDRAVELMLNESKRTNKPIEEIERISVSNLPLKRFQTPEELGNLVAFLASDLAKGITGTTVQIDGGIIRSLF</sequence>
<protein>
    <recommendedName>
        <fullName evidence="3">3-oxoacyl-ACP reductase</fullName>
    </recommendedName>
</protein>
<feature type="non-terminal residue" evidence="2">
    <location>
        <position position="1"/>
    </location>
</feature>
<proteinExistence type="inferred from homology"/>
<reference evidence="2" key="1">
    <citation type="journal article" date="2014" name="Front. Microbiol.">
        <title>High frequency of phylogenetically diverse reductive dehalogenase-homologous genes in deep subseafloor sedimentary metagenomes.</title>
        <authorList>
            <person name="Kawai M."/>
            <person name="Futagami T."/>
            <person name="Toyoda A."/>
            <person name="Takaki Y."/>
            <person name="Nishi S."/>
            <person name="Hori S."/>
            <person name="Arai W."/>
            <person name="Tsubouchi T."/>
            <person name="Morono Y."/>
            <person name="Uchiyama I."/>
            <person name="Ito T."/>
            <person name="Fujiyama A."/>
            <person name="Inagaki F."/>
            <person name="Takami H."/>
        </authorList>
    </citation>
    <scope>NUCLEOTIDE SEQUENCE</scope>
    <source>
        <strain evidence="2">Expedition CK06-06</strain>
    </source>
</reference>
<dbReference type="CDD" id="cd05344">
    <property type="entry name" value="BKR_like_SDR_like"/>
    <property type="match status" value="1"/>
</dbReference>
<evidence type="ECO:0000256" key="1">
    <source>
        <dbReference type="ARBA" id="ARBA00006484"/>
    </source>
</evidence>
<dbReference type="AlphaFoldDB" id="X0WFL4"/>
<dbReference type="PANTHER" id="PTHR42879:SF6">
    <property type="entry name" value="NADPH-DEPENDENT REDUCTASE BACG"/>
    <property type="match status" value="1"/>
</dbReference>
<dbReference type="PANTHER" id="PTHR42879">
    <property type="entry name" value="3-OXOACYL-(ACYL-CARRIER-PROTEIN) REDUCTASE"/>
    <property type="match status" value="1"/>
</dbReference>
<dbReference type="InterPro" id="IPR002347">
    <property type="entry name" value="SDR_fam"/>
</dbReference>
<dbReference type="Pfam" id="PF13561">
    <property type="entry name" value="adh_short_C2"/>
    <property type="match status" value="1"/>
</dbReference>
<gene>
    <name evidence="2" type="ORF">S01H1_43044</name>
</gene>
<comment type="caution">
    <text evidence="2">The sequence shown here is derived from an EMBL/GenBank/DDBJ whole genome shotgun (WGS) entry which is preliminary data.</text>
</comment>